<evidence type="ECO:0000256" key="8">
    <source>
        <dbReference type="ARBA" id="ARBA00023004"/>
    </source>
</evidence>
<dbReference type="Pfam" id="PF13442">
    <property type="entry name" value="Cytochrome_CBB3"/>
    <property type="match status" value="1"/>
</dbReference>
<evidence type="ECO:0000256" key="11">
    <source>
        <dbReference type="ARBA" id="ARBA00031247"/>
    </source>
</evidence>
<evidence type="ECO:0000256" key="9">
    <source>
        <dbReference type="ARBA" id="ARBA00023078"/>
    </source>
</evidence>
<evidence type="ECO:0000256" key="13">
    <source>
        <dbReference type="PROSITE-ProRule" id="PRU00433"/>
    </source>
</evidence>
<dbReference type="InterPro" id="IPR023655">
    <property type="entry name" value="Cyt_C6"/>
</dbReference>
<dbReference type="GeneID" id="38571768"/>
<keyword evidence="9" id="KW-0793">Thylakoid</keyword>
<feature type="domain" description="Cytochrome c" evidence="14">
    <location>
        <begin position="12"/>
        <end position="92"/>
    </location>
</feature>
<dbReference type="GO" id="GO:0009543">
    <property type="term" value="C:chloroplast thylakoid lumen"/>
    <property type="evidence" value="ECO:0007669"/>
    <property type="project" value="UniProtKB-SubCell"/>
</dbReference>
<dbReference type="PANTHER" id="PTHR34688">
    <property type="entry name" value="CYTOCHROME C6, CHLOROPLASTIC"/>
    <property type="match status" value="1"/>
</dbReference>
<accession>A0A3G2R003</accession>
<dbReference type="InterPro" id="IPR008168">
    <property type="entry name" value="Cyt_C_IC"/>
</dbReference>
<evidence type="ECO:0000256" key="12">
    <source>
        <dbReference type="ARBA" id="ARBA00033211"/>
    </source>
</evidence>
<dbReference type="PROSITE" id="PS51007">
    <property type="entry name" value="CYTC"/>
    <property type="match status" value="1"/>
</dbReference>
<keyword evidence="5 13" id="KW-0349">Heme</keyword>
<dbReference type="InterPro" id="IPR009056">
    <property type="entry name" value="Cyt_c-like_dom"/>
</dbReference>
<keyword evidence="4" id="KW-0813">Transport</keyword>
<protein>
    <recommendedName>
        <fullName evidence="12">Cytochrome c-553</fullName>
    </recommendedName>
    <alternativeName>
        <fullName evidence="11">Cytochrome c553</fullName>
    </alternativeName>
    <alternativeName>
        <fullName evidence="10">Soluble cytochrome f</fullName>
    </alternativeName>
</protein>
<gene>
    <name evidence="15" type="primary">petJ</name>
</gene>
<keyword evidence="7" id="KW-0249">Electron transport</keyword>
<evidence type="ECO:0000256" key="10">
    <source>
        <dbReference type="ARBA" id="ARBA00030448"/>
    </source>
</evidence>
<dbReference type="GO" id="GO:0009055">
    <property type="term" value="F:electron transfer activity"/>
    <property type="evidence" value="ECO:0007669"/>
    <property type="project" value="InterPro"/>
</dbReference>
<evidence type="ECO:0000259" key="14">
    <source>
        <dbReference type="PROSITE" id="PS51007"/>
    </source>
</evidence>
<dbReference type="PANTHER" id="PTHR34688:SF2">
    <property type="entry name" value="CYTOCHROME C6, CHLOROPLASTIC"/>
    <property type="match status" value="1"/>
</dbReference>
<comment type="function">
    <text evidence="1">Functions as an electron carrier between membrane-bound cytochrome b6-f and photosystem I in oxygenic photosynthesis.</text>
</comment>
<dbReference type="RefSeq" id="YP_009545318.1">
    <property type="nucleotide sequence ID" value="NC_040134.1"/>
</dbReference>
<name>A0A3G2R003_9STRA</name>
<dbReference type="EMBL" id="MH795130">
    <property type="protein sequence ID" value="AYO28441.1"/>
    <property type="molecule type" value="Genomic_DNA"/>
</dbReference>
<dbReference type="SUPFAM" id="SSF46626">
    <property type="entry name" value="Cytochrome c"/>
    <property type="match status" value="1"/>
</dbReference>
<evidence type="ECO:0000256" key="2">
    <source>
        <dbReference type="ARBA" id="ARBA00004456"/>
    </source>
</evidence>
<keyword evidence="8 13" id="KW-0408">Iron</keyword>
<evidence type="ECO:0000256" key="1">
    <source>
        <dbReference type="ARBA" id="ARBA00002347"/>
    </source>
</evidence>
<keyword evidence="15" id="KW-0934">Plastid</keyword>
<dbReference type="PRINTS" id="PR00605">
    <property type="entry name" value="CYTCHROMECIC"/>
</dbReference>
<geneLocation type="plastid" evidence="15"/>
<keyword evidence="6 13" id="KW-0479">Metal-binding</keyword>
<comment type="similarity">
    <text evidence="3">Belongs to the cytochrome c family. PetJ subfamily.</text>
</comment>
<dbReference type="EMBL" id="MH795130">
    <property type="protein sequence ID" value="AYO28472.1"/>
    <property type="molecule type" value="Genomic_DNA"/>
</dbReference>
<evidence type="ECO:0000256" key="6">
    <source>
        <dbReference type="ARBA" id="ARBA00022723"/>
    </source>
</evidence>
<evidence type="ECO:0000256" key="7">
    <source>
        <dbReference type="ARBA" id="ARBA00022982"/>
    </source>
</evidence>
<dbReference type="GeneID" id="38571805"/>
<evidence type="ECO:0000256" key="4">
    <source>
        <dbReference type="ARBA" id="ARBA00022448"/>
    </source>
</evidence>
<organism evidence="15">
    <name type="scientific">Synura uvella</name>
    <dbReference type="NCBI Taxonomy" id="52557"/>
    <lineage>
        <taxon>Eukaryota</taxon>
        <taxon>Sar</taxon>
        <taxon>Stramenopiles</taxon>
        <taxon>Ochrophyta</taxon>
        <taxon>Synurophyceae</taxon>
        <taxon>Synurales</taxon>
        <taxon>Mallomonadaceae</taxon>
        <taxon>Synura</taxon>
    </lineage>
</organism>
<reference evidence="15" key="1">
    <citation type="submission" date="2018-08" db="EMBL/GenBank/DDBJ databases">
        <title>Comparative Plastid Genomics of Synurophyceae: Evolutionary Evidence of Lateral Gene Transfer and Inverted Repeat Dynamics.</title>
        <authorList>
            <person name="Kim J.I."/>
            <person name="Shin H."/>
            <person name="Skaloud P."/>
            <person name="Jung J."/>
            <person name="Yoon H.S."/>
            <person name="Archibald J.M."/>
            <person name="Shin W."/>
        </authorList>
    </citation>
    <scope>NUCLEOTIDE SEQUENCE</scope>
    <source>
        <strain evidence="15">FBCC200023</strain>
    </source>
</reference>
<evidence type="ECO:0000256" key="3">
    <source>
        <dbReference type="ARBA" id="ARBA00009650"/>
    </source>
</evidence>
<comment type="subcellular location">
    <subcellularLocation>
        <location evidence="2">Plastid</location>
        <location evidence="2">Chloroplast thylakoid lumen</location>
    </subcellularLocation>
</comment>
<dbReference type="GO" id="GO:0020037">
    <property type="term" value="F:heme binding"/>
    <property type="evidence" value="ECO:0007669"/>
    <property type="project" value="InterPro"/>
</dbReference>
<proteinExistence type="inferred from homology"/>
<evidence type="ECO:0000313" key="15">
    <source>
        <dbReference type="EMBL" id="AYO28441.1"/>
    </source>
</evidence>
<dbReference type="InterPro" id="IPR036909">
    <property type="entry name" value="Cyt_c-like_dom_sf"/>
</dbReference>
<dbReference type="GO" id="GO:0005506">
    <property type="term" value="F:iron ion binding"/>
    <property type="evidence" value="ECO:0007669"/>
    <property type="project" value="InterPro"/>
</dbReference>
<dbReference type="Gene3D" id="1.10.760.10">
    <property type="entry name" value="Cytochrome c-like domain"/>
    <property type="match status" value="1"/>
</dbReference>
<dbReference type="RefSeq" id="YP_009545287.1">
    <property type="nucleotide sequence ID" value="NC_040134.1"/>
</dbReference>
<evidence type="ECO:0000256" key="5">
    <source>
        <dbReference type="ARBA" id="ARBA00022617"/>
    </source>
</evidence>
<dbReference type="AlphaFoldDB" id="A0A3G2R003"/>
<sequence>MILWNPNKGYATNFEIGKEIFQNNCSACHSGGNNLIIPEKNLKKDALEANGMNTVNAITYQVINGKNGMPAFGGRLNESEIENVALYVLKQSANNFVEK</sequence>